<dbReference type="InterPro" id="IPR036291">
    <property type="entry name" value="NAD(P)-bd_dom_sf"/>
</dbReference>
<dbReference type="FunFam" id="3.40.50.720:FF:000090">
    <property type="entry name" value="NADP-dependent mannitol dehydrogenase"/>
    <property type="match status" value="1"/>
</dbReference>
<dbReference type="Pfam" id="PF13561">
    <property type="entry name" value="adh_short_C2"/>
    <property type="match status" value="1"/>
</dbReference>
<dbReference type="InterPro" id="IPR002347">
    <property type="entry name" value="SDR_fam"/>
</dbReference>
<dbReference type="GO" id="GO:0005975">
    <property type="term" value="P:carbohydrate metabolic process"/>
    <property type="evidence" value="ECO:0007669"/>
    <property type="project" value="UniProtKB-ARBA"/>
</dbReference>
<name>A0A1B2JIN2_PICPA</name>
<proteinExistence type="inferred from homology"/>
<gene>
    <name evidence="4" type="ORF">ATY40_BA7504561</name>
</gene>
<keyword evidence="3" id="KW-0560">Oxidoreductase</keyword>
<dbReference type="OrthoDB" id="1888931at2759"/>
<evidence type="ECO:0000256" key="2">
    <source>
        <dbReference type="ARBA" id="ARBA00022857"/>
    </source>
</evidence>
<dbReference type="PRINTS" id="PR00081">
    <property type="entry name" value="GDHRDH"/>
</dbReference>
<evidence type="ECO:0000313" key="4">
    <source>
        <dbReference type="EMBL" id="ANZ77886.1"/>
    </source>
</evidence>
<evidence type="ECO:0000256" key="1">
    <source>
        <dbReference type="ARBA" id="ARBA00006484"/>
    </source>
</evidence>
<dbReference type="GO" id="GO:0050664">
    <property type="term" value="F:oxidoreductase activity, acting on NAD(P)H, oxygen as acceptor"/>
    <property type="evidence" value="ECO:0007669"/>
    <property type="project" value="TreeGrafter"/>
</dbReference>
<dbReference type="EMBL" id="CP014587">
    <property type="protein sequence ID" value="ANZ77886.1"/>
    <property type="molecule type" value="Genomic_DNA"/>
</dbReference>
<dbReference type="GO" id="GO:0050085">
    <property type="term" value="F:mannitol 2-dehydrogenase (NADP+) activity"/>
    <property type="evidence" value="ECO:0007669"/>
    <property type="project" value="UniProtKB-ARBA"/>
</dbReference>
<dbReference type="PRINTS" id="PR00080">
    <property type="entry name" value="SDRFAMILY"/>
</dbReference>
<dbReference type="PANTHER" id="PTHR43008">
    <property type="entry name" value="BENZIL REDUCTASE"/>
    <property type="match status" value="1"/>
</dbReference>
<sequence length="292" mass="31560">MTNAHLATSYVTNSVKPLPQPAPDVINDIRATKFDASKLFRLDGKVAVITGSGRGLGRAIAECYASVGATIILWDYDKPTEAASEISEKYGVNCVSVGCDVSNSKHVEETIEKISQQFNGKIDIFVANAGVAWQSGSILNSENLDDKNWHRVMNVDLNGVYYCCKNIGKVFKANNSGSLIITASMSGSIVNVPNYQAPYNAAKSACIHLAKSLAVEFTEFNARVNSISPGYLDTGLSDFLPIEIRSRWWSLIPMGREAFPEEIASAYLYLASNASTYTTGTNLVVDGGYSVV</sequence>
<dbReference type="AlphaFoldDB" id="A0A1B2JIN2"/>
<evidence type="ECO:0000313" key="5">
    <source>
        <dbReference type="Proteomes" id="UP000094565"/>
    </source>
</evidence>
<evidence type="ECO:0000256" key="3">
    <source>
        <dbReference type="ARBA" id="ARBA00023002"/>
    </source>
</evidence>
<keyword evidence="5" id="KW-1185">Reference proteome</keyword>
<protein>
    <submittedName>
        <fullName evidence="4">BA75_04561T0</fullName>
    </submittedName>
</protein>
<dbReference type="GO" id="GO:0044281">
    <property type="term" value="P:small molecule metabolic process"/>
    <property type="evidence" value="ECO:0007669"/>
    <property type="project" value="UniProtKB-ARBA"/>
</dbReference>
<dbReference type="PANTHER" id="PTHR43008:SF13">
    <property type="entry name" value="L-XYLULOSE REDUCTASE-RELATED"/>
    <property type="match status" value="1"/>
</dbReference>
<dbReference type="SUPFAM" id="SSF51735">
    <property type="entry name" value="NAD(P)-binding Rossmann-fold domains"/>
    <property type="match status" value="1"/>
</dbReference>
<reference evidence="4 5" key="1">
    <citation type="submission" date="2016-02" db="EMBL/GenBank/DDBJ databases">
        <title>Comparative genomic and transcriptomic foundation for Pichia pastoris.</title>
        <authorList>
            <person name="Love K.R."/>
            <person name="Shah K.A."/>
            <person name="Whittaker C.A."/>
            <person name="Wu J."/>
            <person name="Bartlett M.C."/>
            <person name="Ma D."/>
            <person name="Leeson R.L."/>
            <person name="Priest M."/>
            <person name="Young S.K."/>
            <person name="Love J.C."/>
        </authorList>
    </citation>
    <scope>NUCLEOTIDE SEQUENCE [LARGE SCALE GENOMIC DNA]</scope>
    <source>
        <strain evidence="4 5">ATCC 28485</strain>
    </source>
</reference>
<organism evidence="4 5">
    <name type="scientific">Komagataella pastoris</name>
    <name type="common">Yeast</name>
    <name type="synonym">Pichia pastoris</name>
    <dbReference type="NCBI Taxonomy" id="4922"/>
    <lineage>
        <taxon>Eukaryota</taxon>
        <taxon>Fungi</taxon>
        <taxon>Dikarya</taxon>
        <taxon>Ascomycota</taxon>
        <taxon>Saccharomycotina</taxon>
        <taxon>Pichiomycetes</taxon>
        <taxon>Pichiales</taxon>
        <taxon>Pichiaceae</taxon>
        <taxon>Komagataella</taxon>
    </lineage>
</organism>
<accession>A0A1B2JIN2</accession>
<keyword evidence="2" id="KW-0521">NADP</keyword>
<dbReference type="Gene3D" id="3.40.50.720">
    <property type="entry name" value="NAD(P)-binding Rossmann-like Domain"/>
    <property type="match status" value="1"/>
</dbReference>
<dbReference type="Proteomes" id="UP000094565">
    <property type="component" value="Chromosome 4"/>
</dbReference>
<comment type="similarity">
    <text evidence="1">Belongs to the short-chain dehydrogenases/reductases (SDR) family.</text>
</comment>